<reference evidence="4" key="1">
    <citation type="submission" date="2023-11" db="EMBL/GenBank/DDBJ databases">
        <title>Genome assemblies of two species of porcelain crab, Petrolisthes cinctipes and Petrolisthes manimaculis (Anomura: Porcellanidae).</title>
        <authorList>
            <person name="Angst P."/>
        </authorList>
    </citation>
    <scope>NUCLEOTIDE SEQUENCE</scope>
    <source>
        <strain evidence="4">PB745_02</strain>
        <tissue evidence="4">Gill</tissue>
    </source>
</reference>
<feature type="region of interest" description="Disordered" evidence="1">
    <location>
        <begin position="454"/>
        <end position="489"/>
    </location>
</feature>
<evidence type="ECO:0000256" key="2">
    <source>
        <dbReference type="SAM" id="Phobius"/>
    </source>
</evidence>
<feature type="region of interest" description="Disordered" evidence="1">
    <location>
        <begin position="210"/>
        <end position="244"/>
    </location>
</feature>
<sequence length="769" mass="83282">MMLEWQCLLLLISFLRGSCQAPFPRQVPVPHDSGGEVESMGCPGGGGGSDCRGEWITTPLVDGSILPSLASGLSPVNFSPSVISVNGTLFNVGENQQELPRADQVRDGRDDNPSVDIRVVREADRNLKHPQLAKQMSGNKSMSNDIYESLKSLKKKVSTLVVGIQALKTQARSVMNTLEDISEDESNGTSPQERINPFAVLMEKYLENQEKRPTQTSKPTEPSSSGVQETTNTEPPTEASDVNRLLAVIRRVNPEVYHDDPMMGYDAMEEEPDNNSLLHPSELLTELHRLEKQNTDKPNQNDVQNKYIEDKVHHEEAPSSQAAPEHSAPTNYWINDDNFTAEGKTKSKGPSVNSAHSQTSTAPSSSNVTSSSTAHTASTGTPSSTNVSASSSSDSSNPSPQRTITLSSPELVEMNDTLYTTTTPASTSSATTNAAATSSTFNFIPDTVAKVMKSSRGDTKKEFEDEVGQDKSRTDNGEKSKPNQDMDTLPTLDIQANTTTEANITNTYTVHVEADTTTPPPTGTPNSLHLSSYESESNNAGVTNDYSYPKMEGMYSPGVDDSMIQSTLGSIHARQSKGGSKEAIKDVKRLRLSLRNSNDQRSAETKLPTGMELSSAATETTTTTTMESSSRSKEESLASTQSTSASTQNTLPTLDSSTSVETRTKMNMGDERTMNDVVIPSQKLEPGARKEIPASLHDHTTVLVGLLVTGLALALVVVGATLLYQGRRGRVNIARRRVVIQPRDSYSRSVDDGIDSTCHNCLPKYLIKQ</sequence>
<protein>
    <submittedName>
        <fullName evidence="4">Uncharacterized protein</fullName>
    </submittedName>
</protein>
<dbReference type="AlphaFoldDB" id="A0AAE1UB88"/>
<name>A0AAE1UB88_9EUCA</name>
<keyword evidence="2" id="KW-0472">Membrane</keyword>
<organism evidence="4 5">
    <name type="scientific">Petrolisthes manimaculis</name>
    <dbReference type="NCBI Taxonomy" id="1843537"/>
    <lineage>
        <taxon>Eukaryota</taxon>
        <taxon>Metazoa</taxon>
        <taxon>Ecdysozoa</taxon>
        <taxon>Arthropoda</taxon>
        <taxon>Crustacea</taxon>
        <taxon>Multicrustacea</taxon>
        <taxon>Malacostraca</taxon>
        <taxon>Eumalacostraca</taxon>
        <taxon>Eucarida</taxon>
        <taxon>Decapoda</taxon>
        <taxon>Pleocyemata</taxon>
        <taxon>Anomura</taxon>
        <taxon>Galatheoidea</taxon>
        <taxon>Porcellanidae</taxon>
        <taxon>Petrolisthes</taxon>
    </lineage>
</organism>
<keyword evidence="2" id="KW-1133">Transmembrane helix</keyword>
<feature type="region of interest" description="Disordered" evidence="1">
    <location>
        <begin position="595"/>
        <end position="662"/>
    </location>
</feature>
<proteinExistence type="predicted"/>
<feature type="region of interest" description="Disordered" evidence="1">
    <location>
        <begin position="513"/>
        <end position="541"/>
    </location>
</feature>
<feature type="compositionally biased region" description="Polar residues" evidence="1">
    <location>
        <begin position="318"/>
        <end position="333"/>
    </location>
</feature>
<evidence type="ECO:0000313" key="5">
    <source>
        <dbReference type="Proteomes" id="UP001292094"/>
    </source>
</evidence>
<feature type="compositionally biased region" description="Low complexity" evidence="1">
    <location>
        <begin position="359"/>
        <end position="400"/>
    </location>
</feature>
<feature type="compositionally biased region" description="Polar residues" evidence="1">
    <location>
        <begin position="652"/>
        <end position="661"/>
    </location>
</feature>
<keyword evidence="5" id="KW-1185">Reference proteome</keyword>
<feature type="transmembrane region" description="Helical" evidence="2">
    <location>
        <begin position="702"/>
        <end position="724"/>
    </location>
</feature>
<feature type="region of interest" description="Disordered" evidence="1">
    <location>
        <begin position="313"/>
        <end position="411"/>
    </location>
</feature>
<feature type="region of interest" description="Disordered" evidence="1">
    <location>
        <begin position="258"/>
        <end position="277"/>
    </location>
</feature>
<dbReference type="EMBL" id="JAWZYT010001418">
    <property type="protein sequence ID" value="KAK4312379.1"/>
    <property type="molecule type" value="Genomic_DNA"/>
</dbReference>
<keyword evidence="3" id="KW-0732">Signal</keyword>
<evidence type="ECO:0000256" key="1">
    <source>
        <dbReference type="SAM" id="MobiDB-lite"/>
    </source>
</evidence>
<feature type="compositionally biased region" description="Polar residues" evidence="1">
    <location>
        <begin position="526"/>
        <end position="541"/>
    </location>
</feature>
<feature type="signal peptide" evidence="3">
    <location>
        <begin position="1"/>
        <end position="20"/>
    </location>
</feature>
<feature type="compositionally biased region" description="Low complexity" evidence="1">
    <location>
        <begin position="637"/>
        <end position="651"/>
    </location>
</feature>
<dbReference type="Proteomes" id="UP001292094">
    <property type="component" value="Unassembled WGS sequence"/>
</dbReference>
<feature type="chain" id="PRO_5042215591" evidence="3">
    <location>
        <begin position="21"/>
        <end position="769"/>
    </location>
</feature>
<comment type="caution">
    <text evidence="4">The sequence shown here is derived from an EMBL/GenBank/DDBJ whole genome shotgun (WGS) entry which is preliminary data.</text>
</comment>
<gene>
    <name evidence="4" type="ORF">Pmani_016199</name>
</gene>
<accession>A0AAE1UB88</accession>
<feature type="compositionally biased region" description="Basic and acidic residues" evidence="1">
    <location>
        <begin position="455"/>
        <end position="484"/>
    </location>
</feature>
<evidence type="ECO:0000313" key="4">
    <source>
        <dbReference type="EMBL" id="KAK4312379.1"/>
    </source>
</evidence>
<feature type="compositionally biased region" description="Polar residues" evidence="1">
    <location>
        <begin position="214"/>
        <end position="235"/>
    </location>
</feature>
<evidence type="ECO:0000256" key="3">
    <source>
        <dbReference type="SAM" id="SignalP"/>
    </source>
</evidence>
<keyword evidence="2" id="KW-0812">Transmembrane</keyword>
<feature type="compositionally biased region" description="Polar residues" evidence="1">
    <location>
        <begin position="348"/>
        <end position="358"/>
    </location>
</feature>
<feature type="compositionally biased region" description="Low complexity" evidence="1">
    <location>
        <begin position="612"/>
        <end position="629"/>
    </location>
</feature>